<dbReference type="Pfam" id="PF01323">
    <property type="entry name" value="DSBA"/>
    <property type="match status" value="1"/>
</dbReference>
<evidence type="ECO:0000313" key="2">
    <source>
        <dbReference type="EMBL" id="GLW93383.1"/>
    </source>
</evidence>
<dbReference type="GO" id="GO:0016491">
    <property type="term" value="F:oxidoreductase activity"/>
    <property type="evidence" value="ECO:0007669"/>
    <property type="project" value="InterPro"/>
</dbReference>
<organism evidence="2 3">
    <name type="scientific">Actinokineospora globicatena</name>
    <dbReference type="NCBI Taxonomy" id="103729"/>
    <lineage>
        <taxon>Bacteria</taxon>
        <taxon>Bacillati</taxon>
        <taxon>Actinomycetota</taxon>
        <taxon>Actinomycetes</taxon>
        <taxon>Pseudonocardiales</taxon>
        <taxon>Pseudonocardiaceae</taxon>
        <taxon>Actinokineospora</taxon>
    </lineage>
</organism>
<dbReference type="InterPro" id="IPR036249">
    <property type="entry name" value="Thioredoxin-like_sf"/>
</dbReference>
<dbReference type="AlphaFoldDB" id="A0A9W6QMZ9"/>
<feature type="domain" description="DSBA-like thioredoxin" evidence="1">
    <location>
        <begin position="13"/>
        <end position="189"/>
    </location>
</feature>
<reference evidence="2" key="1">
    <citation type="submission" date="2023-02" db="EMBL/GenBank/DDBJ databases">
        <title>Actinokineospora globicatena NBRC 15670.</title>
        <authorList>
            <person name="Ichikawa N."/>
            <person name="Sato H."/>
            <person name="Tonouchi N."/>
        </authorList>
    </citation>
    <scope>NUCLEOTIDE SEQUENCE</scope>
    <source>
        <strain evidence="2">NBRC 15670</strain>
    </source>
</reference>
<dbReference type="GO" id="GO:0016853">
    <property type="term" value="F:isomerase activity"/>
    <property type="evidence" value="ECO:0007669"/>
    <property type="project" value="UniProtKB-KW"/>
</dbReference>
<evidence type="ECO:0000259" key="1">
    <source>
        <dbReference type="Pfam" id="PF01323"/>
    </source>
</evidence>
<gene>
    <name evidence="2" type="ORF">Aglo03_41990</name>
</gene>
<keyword evidence="2" id="KW-0413">Isomerase</keyword>
<comment type="caution">
    <text evidence="2">The sequence shown here is derived from an EMBL/GenBank/DDBJ whole genome shotgun (WGS) entry which is preliminary data.</text>
</comment>
<sequence>MGSNQGIDVAPGTIVFYADIGCPWAHIAAHRLHTTRERLGLTERVRFDIRAFPLELINDMATPKLILDAEIPVAGGLAPEAGWQVWQAATHEYPVTTLLAMEAVEVAKKQGLAASERLDRGLRLALFGQSRNISMRHVVLQIAGETGVDVEAVKAGLVEGWARAEIERQVPLCAGDTVQGSPTLFLPDGTAHHNPGVRLHWEGEWGIGFPVIDHDDPEVYVDLLNRAAN</sequence>
<dbReference type="InterPro" id="IPR001853">
    <property type="entry name" value="DSBA-like_thioredoxin_dom"/>
</dbReference>
<protein>
    <submittedName>
        <fullName evidence="2">Dithiol-disulfide isomerase</fullName>
    </submittedName>
</protein>
<dbReference type="EMBL" id="BSSD01000006">
    <property type="protein sequence ID" value="GLW93383.1"/>
    <property type="molecule type" value="Genomic_DNA"/>
</dbReference>
<proteinExistence type="predicted"/>
<keyword evidence="3" id="KW-1185">Reference proteome</keyword>
<evidence type="ECO:0000313" key="3">
    <source>
        <dbReference type="Proteomes" id="UP001165042"/>
    </source>
</evidence>
<dbReference type="RefSeq" id="WP_253841417.1">
    <property type="nucleotide sequence ID" value="NZ_BAAAVC010000004.1"/>
</dbReference>
<dbReference type="Proteomes" id="UP001165042">
    <property type="component" value="Unassembled WGS sequence"/>
</dbReference>
<dbReference type="Gene3D" id="3.40.30.10">
    <property type="entry name" value="Glutaredoxin"/>
    <property type="match status" value="1"/>
</dbReference>
<accession>A0A9W6QMZ9</accession>
<dbReference type="SUPFAM" id="SSF52833">
    <property type="entry name" value="Thioredoxin-like"/>
    <property type="match status" value="1"/>
</dbReference>
<name>A0A9W6QMZ9_9PSEU</name>